<accession>A0A2K8JLW8</accession>
<proteinExistence type="evidence at transcript level"/>
<dbReference type="AlphaFoldDB" id="A0A2K8JLW8"/>
<dbReference type="EMBL" id="KY031048">
    <property type="protein sequence ID" value="ATU82799.1"/>
    <property type="molecule type" value="mRNA"/>
</dbReference>
<evidence type="ECO:0000313" key="2">
    <source>
        <dbReference type="EMBL" id="ATU82799.1"/>
    </source>
</evidence>
<organism evidence="2">
    <name type="scientific">Pristhesancus plagipennis</name>
    <name type="common">Common assassin bug</name>
    <dbReference type="NCBI Taxonomy" id="1955184"/>
    <lineage>
        <taxon>Eukaryota</taxon>
        <taxon>Metazoa</taxon>
        <taxon>Ecdysozoa</taxon>
        <taxon>Arthropoda</taxon>
        <taxon>Hexapoda</taxon>
        <taxon>Insecta</taxon>
        <taxon>Pterygota</taxon>
        <taxon>Neoptera</taxon>
        <taxon>Paraneoptera</taxon>
        <taxon>Hemiptera</taxon>
        <taxon>Heteroptera</taxon>
        <taxon>Panheteroptera</taxon>
        <taxon>Cimicomorpha</taxon>
        <taxon>Reduviidae</taxon>
        <taxon>Harpactorinae</taxon>
        <taxon>Harpactorini</taxon>
        <taxon>Pristhesancus</taxon>
    </lineage>
</organism>
<evidence type="ECO:0008006" key="3">
    <source>
        <dbReference type="Google" id="ProtNLM"/>
    </source>
</evidence>
<feature type="chain" id="PRO_5014855881" description="Secreted protein" evidence="1">
    <location>
        <begin position="20"/>
        <end position="67"/>
    </location>
</feature>
<feature type="signal peptide" evidence="1">
    <location>
        <begin position="1"/>
        <end position="19"/>
    </location>
</feature>
<name>A0A2K8JLW8_PRIPG</name>
<reference evidence="2" key="1">
    <citation type="submission" date="2016-10" db="EMBL/GenBank/DDBJ databases">
        <title>The assassin bug Pristhesancus plagipennis produces two different types of venom.</title>
        <authorList>
            <person name="Walker A.A."/>
            <person name="Herzig V."/>
            <person name="Jin J."/>
            <person name="Fry B.G."/>
            <person name="King G.F."/>
        </authorList>
    </citation>
    <scope>NUCLEOTIDE SEQUENCE</scope>
    <source>
        <tissue evidence="2">Venom/labial glands</tissue>
    </source>
</reference>
<evidence type="ECO:0000256" key="1">
    <source>
        <dbReference type="SAM" id="SignalP"/>
    </source>
</evidence>
<keyword evidence="1" id="KW-0732">Signal</keyword>
<protein>
    <recommendedName>
        <fullName evidence="3">Secreted protein</fullName>
    </recommendedName>
</protein>
<sequence length="67" mass="7917">MYALILLLNASSLVPLATTLNFSATCNYVQFMDPRKKGRFHSLGYFYRMERRKIVDCKVWKKLLKEV</sequence>